<comment type="subcellular location">
    <subcellularLocation>
        <location evidence="1">Nucleus inner membrane</location>
        <topology evidence="1">Multi-pass membrane protein</topology>
        <orientation evidence="1">Nucleoplasmic side</orientation>
    </subcellularLocation>
</comment>
<gene>
    <name evidence="9" type="ORF">ILEXP_LOCUS29162</name>
</gene>
<evidence type="ECO:0000256" key="1">
    <source>
        <dbReference type="ARBA" id="ARBA00004575"/>
    </source>
</evidence>
<evidence type="ECO:0000313" key="10">
    <source>
        <dbReference type="Proteomes" id="UP001642360"/>
    </source>
</evidence>
<keyword evidence="5 8" id="KW-1133">Transmembrane helix</keyword>
<dbReference type="PANTHER" id="PTHR31587">
    <property type="entry name" value="TRANSMEMBRANE PROTEIN (DUF2215)"/>
    <property type="match status" value="1"/>
</dbReference>
<proteinExistence type="inferred from homology"/>
<keyword evidence="3 8" id="KW-0812">Transmembrane</keyword>
<evidence type="ECO:0000256" key="2">
    <source>
        <dbReference type="ARBA" id="ARBA00005748"/>
    </source>
</evidence>
<keyword evidence="10" id="KW-1185">Reference proteome</keyword>
<reference evidence="9 10" key="1">
    <citation type="submission" date="2024-02" db="EMBL/GenBank/DDBJ databases">
        <authorList>
            <person name="Vignale AGUSTIN F."/>
            <person name="Sosa J E."/>
            <person name="Modenutti C."/>
        </authorList>
    </citation>
    <scope>NUCLEOTIDE SEQUENCE [LARGE SCALE GENOMIC DNA]</scope>
</reference>
<evidence type="ECO:0000256" key="5">
    <source>
        <dbReference type="ARBA" id="ARBA00022989"/>
    </source>
</evidence>
<dbReference type="EMBL" id="CAUOFW020003514">
    <property type="protein sequence ID" value="CAK9160406.1"/>
    <property type="molecule type" value="Genomic_DNA"/>
</dbReference>
<comment type="similarity">
    <text evidence="2">Belongs to the NEMP family.</text>
</comment>
<dbReference type="Proteomes" id="UP001642360">
    <property type="component" value="Unassembled WGS sequence"/>
</dbReference>
<dbReference type="Pfam" id="PF10225">
    <property type="entry name" value="NEMP"/>
    <property type="match status" value="1"/>
</dbReference>
<evidence type="ECO:0000256" key="6">
    <source>
        <dbReference type="ARBA" id="ARBA00023136"/>
    </source>
</evidence>
<comment type="caution">
    <text evidence="9">The sequence shown here is derived from an EMBL/GenBank/DDBJ whole genome shotgun (WGS) entry which is preliminary data.</text>
</comment>
<feature type="transmembrane region" description="Helical" evidence="8">
    <location>
        <begin position="24"/>
        <end position="45"/>
    </location>
</feature>
<keyword evidence="4" id="KW-0732">Signal</keyword>
<protein>
    <submittedName>
        <fullName evidence="9">Uncharacterized protein</fullName>
    </submittedName>
</protein>
<dbReference type="AlphaFoldDB" id="A0ABC8SWZ6"/>
<dbReference type="PANTHER" id="PTHR31587:SF3">
    <property type="entry name" value="EXPRESSED PROTEIN"/>
    <property type="match status" value="1"/>
</dbReference>
<evidence type="ECO:0000256" key="3">
    <source>
        <dbReference type="ARBA" id="ARBA00022692"/>
    </source>
</evidence>
<dbReference type="InterPro" id="IPR019358">
    <property type="entry name" value="NEMP_fam"/>
</dbReference>
<organism evidence="9 10">
    <name type="scientific">Ilex paraguariensis</name>
    <name type="common">yerba mate</name>
    <dbReference type="NCBI Taxonomy" id="185542"/>
    <lineage>
        <taxon>Eukaryota</taxon>
        <taxon>Viridiplantae</taxon>
        <taxon>Streptophyta</taxon>
        <taxon>Embryophyta</taxon>
        <taxon>Tracheophyta</taxon>
        <taxon>Spermatophyta</taxon>
        <taxon>Magnoliopsida</taxon>
        <taxon>eudicotyledons</taxon>
        <taxon>Gunneridae</taxon>
        <taxon>Pentapetalae</taxon>
        <taxon>asterids</taxon>
        <taxon>campanulids</taxon>
        <taxon>Aquifoliales</taxon>
        <taxon>Aquifoliaceae</taxon>
        <taxon>Ilex</taxon>
    </lineage>
</organism>
<evidence type="ECO:0000256" key="7">
    <source>
        <dbReference type="ARBA" id="ARBA00023242"/>
    </source>
</evidence>
<evidence type="ECO:0000313" key="9">
    <source>
        <dbReference type="EMBL" id="CAK9160406.1"/>
    </source>
</evidence>
<dbReference type="GO" id="GO:0005637">
    <property type="term" value="C:nuclear inner membrane"/>
    <property type="evidence" value="ECO:0007669"/>
    <property type="project" value="UniProtKB-SubCell"/>
</dbReference>
<keyword evidence="6 8" id="KW-0472">Membrane</keyword>
<name>A0ABC8SWZ6_9AQUA</name>
<evidence type="ECO:0000256" key="8">
    <source>
        <dbReference type="SAM" id="Phobius"/>
    </source>
</evidence>
<accession>A0ABC8SWZ6</accession>
<sequence>MKKDLLEHENSINHHVSIREDKKIVSIFVLIGIILAGAALGYWLVRKFVISEDGSVDAGIAQFVKWAMRVIAVTFIFQSTLDTPLAVAALGCCLSFCSFVNSSKWNGSEQASYYWNESLWALSGGQQTVKHKRAEFFSRSEKKGARGTMWNSPMDTSAWSDSPVKGAVCWPLLYVASMLLEDVCSYCTLNTFKVGRI</sequence>
<keyword evidence="7" id="KW-0539">Nucleus</keyword>
<evidence type="ECO:0000256" key="4">
    <source>
        <dbReference type="ARBA" id="ARBA00022729"/>
    </source>
</evidence>